<keyword evidence="1" id="KW-0813">Transport</keyword>
<evidence type="ECO:0000313" key="9">
    <source>
        <dbReference type="Proteomes" id="UP000028027"/>
    </source>
</evidence>
<dbReference type="EC" id="1.8.1.9" evidence="8"/>
<proteinExistence type="predicted"/>
<feature type="active site" description="Nucleophile" evidence="5">
    <location>
        <position position="58"/>
    </location>
</feature>
<dbReference type="Gene3D" id="3.40.30.10">
    <property type="entry name" value="Glutaredoxin"/>
    <property type="match status" value="1"/>
</dbReference>
<keyword evidence="9" id="KW-1185">Reference proteome</keyword>
<sequence>MSEDPEIEKIKQRKLEEMLKQQNQPKVEPGIIDLDDSNFEQTILAENPTLVDFWAEWCGPCKMMHPVFESLSKKYPKVKFARVNVDNNQNIAMKFAVQSIPTFIMFKSGQIVDKIMGAVGAPGINMICQKHSQ</sequence>
<feature type="site" description="Deprotonates C-terminal active site Cys" evidence="5">
    <location>
        <position position="52"/>
    </location>
</feature>
<keyword evidence="4 6" id="KW-0676">Redox-active center</keyword>
<accession>A0A081S8B1</accession>
<feature type="domain" description="Thioredoxin" evidence="7">
    <location>
        <begin position="18"/>
        <end position="133"/>
    </location>
</feature>
<dbReference type="NCBIfam" id="TIGR01068">
    <property type="entry name" value="thioredoxin"/>
    <property type="match status" value="1"/>
</dbReference>
<evidence type="ECO:0000259" key="7">
    <source>
        <dbReference type="PROSITE" id="PS51352"/>
    </source>
</evidence>
<name>A0A081S8B1_9ARCH</name>
<keyword evidence="3 6" id="KW-1015">Disulfide bond</keyword>
<dbReference type="EMBL" id="JNVL01000001">
    <property type="protein sequence ID" value="KER07164.1"/>
    <property type="molecule type" value="Genomic_DNA"/>
</dbReference>
<dbReference type="PROSITE" id="PS51352">
    <property type="entry name" value="THIOREDOXIN_2"/>
    <property type="match status" value="1"/>
</dbReference>
<keyword evidence="8" id="KW-0560">Oxidoreductase</keyword>
<dbReference type="CDD" id="cd02947">
    <property type="entry name" value="TRX_family"/>
    <property type="match status" value="1"/>
</dbReference>
<feature type="site" description="Contributes to redox potential value" evidence="5">
    <location>
        <position position="60"/>
    </location>
</feature>
<evidence type="ECO:0000313" key="8">
    <source>
        <dbReference type="EMBL" id="KER07164.1"/>
    </source>
</evidence>
<dbReference type="PRINTS" id="PR00421">
    <property type="entry name" value="THIOREDOXIN"/>
</dbReference>
<feature type="active site" description="Nucleophile" evidence="5">
    <location>
        <position position="61"/>
    </location>
</feature>
<dbReference type="SUPFAM" id="SSF52833">
    <property type="entry name" value="Thioredoxin-like"/>
    <property type="match status" value="1"/>
</dbReference>
<dbReference type="PANTHER" id="PTHR45663">
    <property type="entry name" value="GEO12009P1"/>
    <property type="match status" value="1"/>
</dbReference>
<dbReference type="PROSITE" id="PS00194">
    <property type="entry name" value="THIOREDOXIN_1"/>
    <property type="match status" value="1"/>
</dbReference>
<dbReference type="FunFam" id="3.40.30.10:FF:000001">
    <property type="entry name" value="Thioredoxin"/>
    <property type="match status" value="1"/>
</dbReference>
<protein>
    <submittedName>
        <fullName evidence="8">Thioredoxin-1 protein</fullName>
        <ecNumber evidence="8">1.8.1.9</ecNumber>
    </submittedName>
</protein>
<feature type="site" description="Contributes to redox potential value" evidence="5">
    <location>
        <position position="59"/>
    </location>
</feature>
<evidence type="ECO:0000256" key="1">
    <source>
        <dbReference type="ARBA" id="ARBA00022448"/>
    </source>
</evidence>
<keyword evidence="2" id="KW-0249">Electron transport</keyword>
<dbReference type="PATRIC" id="fig|1502292.3.peg.97"/>
<organism evidence="8 9">
    <name type="scientific">Marine Group I thaumarchaeote SCGC AAA799-E16</name>
    <dbReference type="NCBI Taxonomy" id="1502292"/>
    <lineage>
        <taxon>Archaea</taxon>
        <taxon>Nitrososphaerota</taxon>
        <taxon>Marine Group I</taxon>
    </lineage>
</organism>
<dbReference type="InterPro" id="IPR005746">
    <property type="entry name" value="Thioredoxin"/>
</dbReference>
<evidence type="ECO:0000256" key="3">
    <source>
        <dbReference type="ARBA" id="ARBA00023157"/>
    </source>
</evidence>
<evidence type="ECO:0000256" key="2">
    <source>
        <dbReference type="ARBA" id="ARBA00022982"/>
    </source>
</evidence>
<dbReference type="AlphaFoldDB" id="A0A081S8B1"/>
<dbReference type="InterPro" id="IPR036249">
    <property type="entry name" value="Thioredoxin-like_sf"/>
</dbReference>
<dbReference type="Proteomes" id="UP000028027">
    <property type="component" value="Unassembled WGS sequence"/>
</dbReference>
<comment type="caution">
    <text evidence="8">The sequence shown here is derived from an EMBL/GenBank/DDBJ whole genome shotgun (WGS) entry which is preliminary data.</text>
</comment>
<feature type="disulfide bond" description="Redox-active" evidence="6">
    <location>
        <begin position="58"/>
        <end position="61"/>
    </location>
</feature>
<evidence type="ECO:0000256" key="6">
    <source>
        <dbReference type="PIRSR" id="PIRSR000077-4"/>
    </source>
</evidence>
<evidence type="ECO:0000256" key="5">
    <source>
        <dbReference type="PIRSR" id="PIRSR000077-1"/>
    </source>
</evidence>
<dbReference type="GO" id="GO:0005737">
    <property type="term" value="C:cytoplasm"/>
    <property type="evidence" value="ECO:0007669"/>
    <property type="project" value="TreeGrafter"/>
</dbReference>
<dbReference type="Pfam" id="PF00085">
    <property type="entry name" value="Thioredoxin"/>
    <property type="match status" value="1"/>
</dbReference>
<dbReference type="GO" id="GO:0004791">
    <property type="term" value="F:thioredoxin-disulfide reductase (NADPH) activity"/>
    <property type="evidence" value="ECO:0007669"/>
    <property type="project" value="UniProtKB-EC"/>
</dbReference>
<gene>
    <name evidence="8" type="primary">trxA</name>
    <name evidence="8" type="ORF">AAA799E16_00114</name>
</gene>
<evidence type="ECO:0000256" key="4">
    <source>
        <dbReference type="ARBA" id="ARBA00023284"/>
    </source>
</evidence>
<dbReference type="InterPro" id="IPR013766">
    <property type="entry name" value="Thioredoxin_domain"/>
</dbReference>
<dbReference type="PANTHER" id="PTHR45663:SF11">
    <property type="entry name" value="GEO12009P1"/>
    <property type="match status" value="1"/>
</dbReference>
<dbReference type="InterPro" id="IPR017937">
    <property type="entry name" value="Thioredoxin_CS"/>
</dbReference>
<reference evidence="8 9" key="1">
    <citation type="submission" date="2014-06" db="EMBL/GenBank/DDBJ databases">
        <authorList>
            <person name="Ngugi D.K."/>
            <person name="Blom J."/>
            <person name="Alam I."/>
            <person name="Rashid M."/>
            <person name="Ba Alawi W."/>
            <person name="Zhang G."/>
            <person name="Hikmawan T."/>
            <person name="Guan Y."/>
            <person name="Antunes A."/>
            <person name="Siam R."/>
            <person name="Eldorry H."/>
            <person name="Bajic V."/>
            <person name="Stingl U."/>
        </authorList>
    </citation>
    <scope>NUCLEOTIDE SEQUENCE [LARGE SCALE GENOMIC DNA]</scope>
    <source>
        <strain evidence="8">SCGC AAA799-E16</strain>
    </source>
</reference>